<keyword evidence="5" id="KW-1185">Reference proteome</keyword>
<dbReference type="RefSeq" id="WP_216149682.1">
    <property type="nucleotide sequence ID" value="NZ_JAHLDV010000027.1"/>
</dbReference>
<reference evidence="4 5" key="1">
    <citation type="submission" date="2021-06" db="EMBL/GenBank/DDBJ databases">
        <title>Clostridia strains as spoilage organisms.</title>
        <authorList>
            <person name="Wambui J."/>
            <person name="Stephan R."/>
            <person name="Stevens M.J.A."/>
        </authorList>
    </citation>
    <scope>NUCLEOTIDE SEQUENCE [LARGE SCALE GENOMIC DNA]</scope>
    <source>
        <strain evidence="4 5">DSM 14204</strain>
    </source>
</reference>
<evidence type="ECO:0000256" key="2">
    <source>
        <dbReference type="ARBA" id="ARBA00022777"/>
    </source>
</evidence>
<gene>
    <name evidence="4" type="ORF">KPL37_12050</name>
</gene>
<dbReference type="Pfam" id="PF00358">
    <property type="entry name" value="PTS_EIIA_1"/>
    <property type="match status" value="1"/>
</dbReference>
<dbReference type="PROSITE" id="PS00371">
    <property type="entry name" value="PTS_EIIA_TYPE_1_HIS"/>
    <property type="match status" value="1"/>
</dbReference>
<dbReference type="Proteomes" id="UP000776252">
    <property type="component" value="Unassembled WGS sequence"/>
</dbReference>
<keyword evidence="2" id="KW-0808">Transferase</keyword>
<dbReference type="EMBL" id="JAHLDV010000027">
    <property type="protein sequence ID" value="MBU3160477.1"/>
    <property type="molecule type" value="Genomic_DNA"/>
</dbReference>
<dbReference type="InterPro" id="IPR001127">
    <property type="entry name" value="PTS_EIIA_1_perm"/>
</dbReference>
<organism evidence="4 5">
    <name type="scientific">Clostridium frigoris</name>
    <dbReference type="NCBI Taxonomy" id="205327"/>
    <lineage>
        <taxon>Bacteria</taxon>
        <taxon>Bacillati</taxon>
        <taxon>Bacillota</taxon>
        <taxon>Clostridia</taxon>
        <taxon>Eubacteriales</taxon>
        <taxon>Clostridiaceae</taxon>
        <taxon>Clostridium</taxon>
    </lineage>
</organism>
<keyword evidence="4" id="KW-0762">Sugar transport</keyword>
<evidence type="ECO:0000313" key="4">
    <source>
        <dbReference type="EMBL" id="MBU3160477.1"/>
    </source>
</evidence>
<dbReference type="NCBIfam" id="TIGR00830">
    <property type="entry name" value="PTBA"/>
    <property type="match status" value="1"/>
</dbReference>
<dbReference type="PANTHER" id="PTHR45008">
    <property type="entry name" value="PTS SYSTEM GLUCOSE-SPECIFIC EIIA COMPONENT"/>
    <property type="match status" value="1"/>
</dbReference>
<protein>
    <submittedName>
        <fullName evidence="4">PTS glucose transporter subunit IIA</fullName>
    </submittedName>
</protein>
<keyword evidence="1" id="KW-0598">Phosphotransferase system</keyword>
<dbReference type="PROSITE" id="PS51093">
    <property type="entry name" value="PTS_EIIA_TYPE_1"/>
    <property type="match status" value="1"/>
</dbReference>
<dbReference type="InterPro" id="IPR050890">
    <property type="entry name" value="PTS_EIIA_component"/>
</dbReference>
<evidence type="ECO:0000256" key="1">
    <source>
        <dbReference type="ARBA" id="ARBA00022683"/>
    </source>
</evidence>
<evidence type="ECO:0000259" key="3">
    <source>
        <dbReference type="PROSITE" id="PS51093"/>
    </source>
</evidence>
<name>A0ABS6BUH7_9CLOT</name>
<proteinExistence type="predicted"/>
<dbReference type="PANTHER" id="PTHR45008:SF1">
    <property type="entry name" value="PTS SYSTEM GLUCOSE-SPECIFIC EIIA COMPONENT"/>
    <property type="match status" value="1"/>
</dbReference>
<keyword evidence="2" id="KW-0418">Kinase</keyword>
<sequence length="159" mass="17260">MFKFLKKSKFEVVSPASGILKNLSGVPDETFSSKCLGDGFAIEPSTGEVYSPVEGKITMIFETLHAVGLKCNNGIEVLLHIGIDTVSLNGKGFQSFVTIGQQVKAGELLIKFDLETIKSKVPSTDIIVVFTNGETCQLMKDSQKVTNGEMDIVDILQKK</sequence>
<keyword evidence="4" id="KW-0813">Transport</keyword>
<accession>A0ABS6BUH7</accession>
<evidence type="ECO:0000313" key="5">
    <source>
        <dbReference type="Proteomes" id="UP000776252"/>
    </source>
</evidence>
<comment type="caution">
    <text evidence="4">The sequence shown here is derived from an EMBL/GenBank/DDBJ whole genome shotgun (WGS) entry which is preliminary data.</text>
</comment>
<feature type="domain" description="PTS EIIA type-1" evidence="3">
    <location>
        <begin position="28"/>
        <end position="132"/>
    </location>
</feature>